<keyword evidence="1" id="KW-1133">Transmembrane helix</keyword>
<gene>
    <name evidence="2" type="ORF">GCM10010446_65930</name>
</gene>
<keyword evidence="1" id="KW-0812">Transmembrane</keyword>
<protein>
    <submittedName>
        <fullName evidence="2">Uncharacterized protein</fullName>
    </submittedName>
</protein>
<keyword evidence="1" id="KW-0472">Membrane</keyword>
<feature type="transmembrane region" description="Helical" evidence="1">
    <location>
        <begin position="6"/>
        <end position="25"/>
    </location>
</feature>
<name>A0ABN3XN55_9ACTN</name>
<dbReference type="EMBL" id="BAAAUD010000107">
    <property type="protein sequence ID" value="GAA2972164.1"/>
    <property type="molecule type" value="Genomic_DNA"/>
</dbReference>
<evidence type="ECO:0000256" key="1">
    <source>
        <dbReference type="SAM" id="Phobius"/>
    </source>
</evidence>
<keyword evidence="3" id="KW-1185">Reference proteome</keyword>
<evidence type="ECO:0000313" key="3">
    <source>
        <dbReference type="Proteomes" id="UP001500403"/>
    </source>
</evidence>
<accession>A0ABN3XN55</accession>
<dbReference type="Proteomes" id="UP001500403">
    <property type="component" value="Unassembled WGS sequence"/>
</dbReference>
<sequence>MITYHALGYWGLPSLIAAALLLRVLPQGSAARRLISRAALAALVAIGLIVYLSY</sequence>
<evidence type="ECO:0000313" key="2">
    <source>
        <dbReference type="EMBL" id="GAA2972164.1"/>
    </source>
</evidence>
<dbReference type="RefSeq" id="WP_344500492.1">
    <property type="nucleotide sequence ID" value="NZ_BAAAUD010000107.1"/>
</dbReference>
<reference evidence="2 3" key="1">
    <citation type="journal article" date="2019" name="Int. J. Syst. Evol. Microbiol.">
        <title>The Global Catalogue of Microorganisms (GCM) 10K type strain sequencing project: providing services to taxonomists for standard genome sequencing and annotation.</title>
        <authorList>
            <consortium name="The Broad Institute Genomics Platform"/>
            <consortium name="The Broad Institute Genome Sequencing Center for Infectious Disease"/>
            <person name="Wu L."/>
            <person name="Ma J."/>
        </authorList>
    </citation>
    <scope>NUCLEOTIDE SEQUENCE [LARGE SCALE GENOMIC DNA]</scope>
    <source>
        <strain evidence="2 3">JCM 9088</strain>
    </source>
</reference>
<feature type="transmembrane region" description="Helical" evidence="1">
    <location>
        <begin position="34"/>
        <end position="53"/>
    </location>
</feature>
<organism evidence="2 3">
    <name type="scientific">Streptomyces enissocaesilis</name>
    <dbReference type="NCBI Taxonomy" id="332589"/>
    <lineage>
        <taxon>Bacteria</taxon>
        <taxon>Bacillati</taxon>
        <taxon>Actinomycetota</taxon>
        <taxon>Actinomycetes</taxon>
        <taxon>Kitasatosporales</taxon>
        <taxon>Streptomycetaceae</taxon>
        <taxon>Streptomyces</taxon>
        <taxon>Streptomyces rochei group</taxon>
    </lineage>
</organism>
<proteinExistence type="predicted"/>
<comment type="caution">
    <text evidence="2">The sequence shown here is derived from an EMBL/GenBank/DDBJ whole genome shotgun (WGS) entry which is preliminary data.</text>
</comment>